<dbReference type="Gene3D" id="3.40.1480.10">
    <property type="entry name" value="MOFRL domain"/>
    <property type="match status" value="1"/>
</dbReference>
<gene>
    <name evidence="3" type="ORF">FX988_02239</name>
</gene>
<evidence type="ECO:0000259" key="1">
    <source>
        <dbReference type="Pfam" id="PF05161"/>
    </source>
</evidence>
<dbReference type="PANTHER" id="PTHR12227">
    <property type="entry name" value="GLYCERATE KINASE"/>
    <property type="match status" value="1"/>
</dbReference>
<reference evidence="3 4" key="1">
    <citation type="submission" date="2019-12" db="EMBL/GenBank/DDBJ databases">
        <title>Genome sequencing and assembly of endphytes of Porphyra tenera.</title>
        <authorList>
            <person name="Park J.M."/>
            <person name="Shin R."/>
            <person name="Jo S.H."/>
        </authorList>
    </citation>
    <scope>NUCLEOTIDE SEQUENCE [LARGE SCALE GENOMIC DNA]</scope>
    <source>
        <strain evidence="3 4">GPM4</strain>
    </source>
</reference>
<dbReference type="GO" id="GO:0005737">
    <property type="term" value="C:cytoplasm"/>
    <property type="evidence" value="ECO:0007669"/>
    <property type="project" value="TreeGrafter"/>
</dbReference>
<dbReference type="EC" id="1.1.1.81" evidence="3"/>
<keyword evidence="3" id="KW-0670">Pyruvate</keyword>
<accession>A0A857JL32</accession>
<dbReference type="GO" id="GO:0016618">
    <property type="term" value="F:hydroxypyruvate reductase [NAD(P)H] activity"/>
    <property type="evidence" value="ECO:0007669"/>
    <property type="project" value="UniProtKB-EC"/>
</dbReference>
<name>A0A857JL32_9ALTE</name>
<dbReference type="AlphaFoldDB" id="A0A857JL32"/>
<feature type="domain" description="MOFRL-associated" evidence="2">
    <location>
        <begin position="7"/>
        <end position="219"/>
    </location>
</feature>
<organism evidence="3 4">
    <name type="scientific">Paraglaciecola mesophila</name>
    <dbReference type="NCBI Taxonomy" id="197222"/>
    <lineage>
        <taxon>Bacteria</taxon>
        <taxon>Pseudomonadati</taxon>
        <taxon>Pseudomonadota</taxon>
        <taxon>Gammaproteobacteria</taxon>
        <taxon>Alteromonadales</taxon>
        <taxon>Alteromonadaceae</taxon>
        <taxon>Paraglaciecola</taxon>
    </lineage>
</organism>
<dbReference type="InterPro" id="IPR025286">
    <property type="entry name" value="MOFRL_assoc_dom"/>
</dbReference>
<dbReference type="Pfam" id="PF13660">
    <property type="entry name" value="DUF4147"/>
    <property type="match status" value="1"/>
</dbReference>
<dbReference type="InterPro" id="IPR037035">
    <property type="entry name" value="GK-like_C_sf"/>
</dbReference>
<dbReference type="PANTHER" id="PTHR12227:SF0">
    <property type="entry name" value="GLYCERATE KINASE"/>
    <property type="match status" value="1"/>
</dbReference>
<protein>
    <submittedName>
        <fullName evidence="3">Hydroxypyruvate reductase</fullName>
        <ecNumber evidence="3">1.1.1.81</ecNumber>
    </submittedName>
</protein>
<dbReference type="InterPro" id="IPR039760">
    <property type="entry name" value="MOFRL_protein"/>
</dbReference>
<dbReference type="Proteomes" id="UP000464524">
    <property type="component" value="Chromosome"/>
</dbReference>
<evidence type="ECO:0000313" key="3">
    <source>
        <dbReference type="EMBL" id="QHJ11998.1"/>
    </source>
</evidence>
<dbReference type="InterPro" id="IPR007835">
    <property type="entry name" value="MOFRL"/>
</dbReference>
<dbReference type="GO" id="GO:0008887">
    <property type="term" value="F:glycerate kinase activity"/>
    <property type="evidence" value="ECO:0007669"/>
    <property type="project" value="InterPro"/>
</dbReference>
<evidence type="ECO:0000259" key="2">
    <source>
        <dbReference type="Pfam" id="PF13660"/>
    </source>
</evidence>
<sequence>MKYHAFLLDLFNTAVAACKPSACMAEQLGKLDTSNGICVVGAGKAAAEMAAETYRVLGDKCYGAVVTRYGYESAGDTGKIEVLTANHPTPDNNSLVAGKTLLDLVRDTPATTPILFLISGGGSSLMCLPVDDVPFSDKQALNQFLLRSGASIDEINTVRKQLSLVKGGRLAAAAKSKHVTLIISDVVGDNAADIASGPTIADPSTKAQAATILQKYNWTPVGSIAKYLAKPEVTPPYSTPSEYHIVANAQHAIDAAINVAEQQGWRTNVLGYDIQGEARDVAKVHAQHALQCRANGERVMLFSGGELTVTVDKKYGDGGPNQEYLMALALELNGVEGISAMACDTDGVDGSKDVAGAYIDSTTLDRAAAAGVSATELLASHNSHRFFAAINDLVITGPTNTNVNDFRAIIIE</sequence>
<dbReference type="KEGG" id="pmes:FX988_02239"/>
<dbReference type="SUPFAM" id="SSF82544">
    <property type="entry name" value="GckA/TtuD-like"/>
    <property type="match status" value="1"/>
</dbReference>
<dbReference type="InterPro" id="IPR038614">
    <property type="entry name" value="GK_N_sf"/>
</dbReference>
<dbReference type="EMBL" id="CP047656">
    <property type="protein sequence ID" value="QHJ11998.1"/>
    <property type="molecule type" value="Genomic_DNA"/>
</dbReference>
<proteinExistence type="predicted"/>
<dbReference type="RefSeq" id="WP_160179855.1">
    <property type="nucleotide sequence ID" value="NZ_CP047656.1"/>
</dbReference>
<keyword evidence="3" id="KW-0560">Oxidoreductase</keyword>
<keyword evidence="4" id="KW-1185">Reference proteome</keyword>
<dbReference type="Gene3D" id="3.40.50.10180">
    <property type="entry name" value="Glycerate kinase, MOFRL-like N-terminal domain"/>
    <property type="match status" value="1"/>
</dbReference>
<dbReference type="OrthoDB" id="9766552at2"/>
<feature type="domain" description="MOFRL" evidence="1">
    <location>
        <begin position="300"/>
        <end position="405"/>
    </location>
</feature>
<dbReference type="Pfam" id="PF05161">
    <property type="entry name" value="MOFRL"/>
    <property type="match status" value="1"/>
</dbReference>
<evidence type="ECO:0000313" key="4">
    <source>
        <dbReference type="Proteomes" id="UP000464524"/>
    </source>
</evidence>